<dbReference type="AlphaFoldDB" id="A0A380HNV0"/>
<dbReference type="GO" id="GO:0005829">
    <property type="term" value="C:cytosol"/>
    <property type="evidence" value="ECO:0007669"/>
    <property type="project" value="TreeGrafter"/>
</dbReference>
<reference evidence="1 2" key="1">
    <citation type="submission" date="2018-06" db="EMBL/GenBank/DDBJ databases">
        <authorList>
            <consortium name="Pathogen Informatics"/>
            <person name="Doyle S."/>
        </authorList>
    </citation>
    <scope>NUCLEOTIDE SEQUENCE [LARGE SCALE GENOMIC DNA]</scope>
    <source>
        <strain evidence="1 2">NCTC7688</strain>
    </source>
</reference>
<dbReference type="PROSITE" id="PS01332">
    <property type="entry name" value="HTH_RRF2_1"/>
    <property type="match status" value="1"/>
</dbReference>
<organism evidence="1 2">
    <name type="scientific">Staphylococcus saprophyticus</name>
    <dbReference type="NCBI Taxonomy" id="29385"/>
    <lineage>
        <taxon>Bacteria</taxon>
        <taxon>Bacillati</taxon>
        <taxon>Bacillota</taxon>
        <taxon>Bacilli</taxon>
        <taxon>Bacillales</taxon>
        <taxon>Staphylococcaceae</taxon>
        <taxon>Staphylococcus</taxon>
    </lineage>
</organism>
<dbReference type="InterPro" id="IPR036390">
    <property type="entry name" value="WH_DNA-bd_sf"/>
</dbReference>
<evidence type="ECO:0000313" key="2">
    <source>
        <dbReference type="Proteomes" id="UP000254707"/>
    </source>
</evidence>
<dbReference type="PANTHER" id="PTHR33221">
    <property type="entry name" value="WINGED HELIX-TURN-HELIX TRANSCRIPTIONAL REGULATOR, RRF2 FAMILY"/>
    <property type="match status" value="1"/>
</dbReference>
<dbReference type="Proteomes" id="UP000254707">
    <property type="component" value="Unassembled WGS sequence"/>
</dbReference>
<dbReference type="Gene3D" id="1.10.10.10">
    <property type="entry name" value="Winged helix-like DNA-binding domain superfamily/Winged helix DNA-binding domain"/>
    <property type="match status" value="1"/>
</dbReference>
<name>A0A380HNV0_STASA</name>
<protein>
    <submittedName>
        <fullName evidence="1">Transcriptional regulator</fullName>
    </submittedName>
</protein>
<evidence type="ECO:0000313" key="1">
    <source>
        <dbReference type="EMBL" id="SUM83177.1"/>
    </source>
</evidence>
<dbReference type="InterPro" id="IPR000944">
    <property type="entry name" value="Tscrpt_reg_Rrf2"/>
</dbReference>
<dbReference type="RefSeq" id="WP_002483428.1">
    <property type="nucleotide sequence ID" value="NZ_CAXOKG010000001.1"/>
</dbReference>
<dbReference type="GO" id="GO:0003700">
    <property type="term" value="F:DNA-binding transcription factor activity"/>
    <property type="evidence" value="ECO:0007669"/>
    <property type="project" value="TreeGrafter"/>
</dbReference>
<dbReference type="InterPro" id="IPR030489">
    <property type="entry name" value="TR_Rrf2-type_CS"/>
</dbReference>
<dbReference type="SUPFAM" id="SSF46785">
    <property type="entry name" value="Winged helix' DNA-binding domain"/>
    <property type="match status" value="1"/>
</dbReference>
<dbReference type="PANTHER" id="PTHR33221:SF9">
    <property type="entry name" value="RRF2 FAMILY PROTEIN"/>
    <property type="match status" value="1"/>
</dbReference>
<dbReference type="PROSITE" id="PS51197">
    <property type="entry name" value="HTH_RRF2_2"/>
    <property type="match status" value="1"/>
</dbReference>
<sequence>MKYSKATNYALHALLFMIKNNGDVQRIPVQDLAKALGISTTYLSKILTRLVKVGVISASSGAKGGYQLSLKWQDVTIYEVITTIDGKQSLFEDSFNHGDSCPINKLMIEAEQALIGSLKQKKLKDLI</sequence>
<proteinExistence type="predicted"/>
<dbReference type="EMBL" id="UHED01000001">
    <property type="protein sequence ID" value="SUM83177.1"/>
    <property type="molecule type" value="Genomic_DNA"/>
</dbReference>
<dbReference type="InterPro" id="IPR036388">
    <property type="entry name" value="WH-like_DNA-bd_sf"/>
</dbReference>
<accession>A0A380HNV0</accession>
<gene>
    <name evidence="1" type="primary">iscR_2</name>
    <name evidence="1" type="ORF">NCTC7688_01750</name>
</gene>
<dbReference type="Pfam" id="PF02082">
    <property type="entry name" value="Rrf2"/>
    <property type="match status" value="1"/>
</dbReference>
<dbReference type="NCBIfam" id="TIGR00738">
    <property type="entry name" value="rrf2_super"/>
    <property type="match status" value="1"/>
</dbReference>